<comment type="caution">
    <text evidence="2">The sequence shown here is derived from an EMBL/GenBank/DDBJ whole genome shotgun (WGS) entry which is preliminary data.</text>
</comment>
<evidence type="ECO:0000313" key="3">
    <source>
        <dbReference type="Proteomes" id="UP000070457"/>
    </source>
</evidence>
<protein>
    <submittedName>
        <fullName evidence="2">Uncharacterized protein</fullName>
    </submittedName>
</protein>
<dbReference type="EMBL" id="JYNZ01000003">
    <property type="protein sequence ID" value="KXK26379.1"/>
    <property type="molecule type" value="Genomic_DNA"/>
</dbReference>
<reference evidence="2 3" key="1">
    <citation type="submission" date="2015-02" db="EMBL/GenBank/DDBJ databases">
        <title>Improved understanding of the partial-nitritation anammox process through 23 genomes representing the majority of the microbial community.</title>
        <authorList>
            <person name="Speth D.R."/>
            <person name="In T Zandt M."/>
            <person name="Guerrero Cruz S."/>
            <person name="Jetten M.S."/>
            <person name="Dutilh B.E."/>
        </authorList>
    </citation>
    <scope>NUCLEOTIDE SEQUENCE [LARGE SCALE GENOMIC DNA]</scope>
    <source>
        <strain evidence="2">OLB20</strain>
    </source>
</reference>
<feature type="compositionally biased region" description="Basic and acidic residues" evidence="1">
    <location>
        <begin position="1378"/>
        <end position="1392"/>
    </location>
</feature>
<accession>A0A136LXK5</accession>
<name>A0A136LXK5_9BACT</name>
<feature type="region of interest" description="Disordered" evidence="1">
    <location>
        <begin position="1372"/>
        <end position="1392"/>
    </location>
</feature>
<proteinExistence type="predicted"/>
<evidence type="ECO:0000256" key="1">
    <source>
        <dbReference type="SAM" id="MobiDB-lite"/>
    </source>
</evidence>
<organism evidence="2 3">
    <name type="scientific">candidate division WS6 bacterium OLB20</name>
    <dbReference type="NCBI Taxonomy" id="1617426"/>
    <lineage>
        <taxon>Bacteria</taxon>
        <taxon>Candidatus Dojkabacteria</taxon>
    </lineage>
</organism>
<gene>
    <name evidence="2" type="ORF">TR69_WS6001000382</name>
</gene>
<dbReference type="Proteomes" id="UP000070457">
    <property type="component" value="Unassembled WGS sequence"/>
</dbReference>
<evidence type="ECO:0000313" key="2">
    <source>
        <dbReference type="EMBL" id="KXK26379.1"/>
    </source>
</evidence>
<sequence length="1392" mass="155108">MVLNETLRQPDEERFPISTAEKLSLPVEVTQGLLVGRTLQLQINTANGYKYYRASFTAEDGMLLTGLGPSAHGEVQLFNEVEPGDLQAEYGLDLPENTAFTDFRWQTVSEPTPALFPAVDDGRVADMLNAHYERLQRKHEQHPDEEFFSLLTRLDIDTLIGNTAGHDLVFVSKYLAGRLGFGEGESILAATVTSNRDHFSAETPGQLVFIKSDGEHSIFDLAFRRTQVHEQQGLYEILDLHPRSSITNRISVTLGQGFIDPEGATYRGRRAWVSGEAEQPGGYITVLFDEHGNREALFDEQFAERGLNQVSVPLTAEETDEMHERFRMREQMLGRRAFAEEMVRTVFGDVEDQEQFERMVQAVKERFEHVPLHDVPALAQGGETIAFSGSRLVPRLTETGGNTGVHEYGVTITMPGRQLMWDETLLARARTEGLQLIDNPQPQEIRNLLLLLAGDPARPDLVSMPYLGAIVYPDQRTLYVSRLPEKAGSEILFPGNQLAVYPDVLMDFDAHAEIESQDRREVMLHTTDRSALLVIASSGIMTRESFGSDRDGFYAISEAEFAGVEQACRIHTVGRQSGMTQTDLLAFLRTYNITMEKGQTRYGIHLLGQALTDAARMTHPLSEQDRMLLEDRYRQMMTALAADYPIKRELPQQNGDGLFLSAVEQRSSVMDFATAINSFGVSIDSVNATVPALLVRSQNGVLTVTAADGSRLPSPVMTYINAAKLLTENSQQIGADSIIHSTVVAGESQGMPWLLAGDTVWSELNSDGQVTSETVVRRITEPDPGDPAGVRMREVYCEVTPDGIRRLPQSSLEGVRMELMYRYLNGETAFEDVDGETVVAPGDGIRKQLQIASLQTTLFQLERAARREHTARNLDRTADMLMTKFAVQIEREQFKTQLEGVFRSLQQPEVQRPEFTGAGITDFRIFADGSIDISISYKDFIGSEGTYVRRIIIGAEDDEPWFGRVAARKRLNLQQQVEYIEDEDPLMRQFTALMLSRGLQLGSEDLIQAYGQYHNRENNVWIHSRDARSYAVRRGEQVLIFNCADGSETGTVPAEAYAFAQQAASRPAQIVECRFFVTEVLNMFSFKQPGMLSAFSAEQTTRMQTRIEELYTKEAQTRTALDTARGQSRLAANDLLPSADFYSIMSRRDKMLTIAVILALDETEDADRLVSDGTLFELSNNFIQGTLKVNSPTVPLISIWDRLRMTKDVRGSIKLATDVTADDGSTGVVVGPLVMKGATFAGVPAHNPPTYGIGYIMSYDEDSGARVERVPGTLCLDTETRTYRPCEERIVFRDILGMGGHSDHRTYKKNICRLVEADAVGQLVTQTGSGETADSDKAIILAELLGIATDKVAKGGYPRTLKTMQDWMLAPFPGRMRSTPDTKRDNLTLRID</sequence>